<reference evidence="2" key="1">
    <citation type="submission" date="2013-09" db="EMBL/GenBank/DDBJ databases">
        <title>Corchorus olitorius genome sequencing.</title>
        <authorList>
            <person name="Alam M."/>
            <person name="Haque M.S."/>
            <person name="Islam M.S."/>
            <person name="Emdad E.M."/>
            <person name="Islam M.M."/>
            <person name="Ahmed B."/>
            <person name="Halim A."/>
            <person name="Hossen Q.M.M."/>
            <person name="Hossain M.Z."/>
            <person name="Ahmed R."/>
            <person name="Khan M.M."/>
            <person name="Islam R."/>
            <person name="Rashid M.M."/>
            <person name="Khan S.A."/>
            <person name="Rahman M.S."/>
            <person name="Alam M."/>
            <person name="Yahiya A.S."/>
            <person name="Khan M.S."/>
            <person name="Azam M.S."/>
            <person name="Haque T."/>
            <person name="Lashkar M.Z.H."/>
            <person name="Akhand A.I."/>
            <person name="Morshed G."/>
            <person name="Roy S."/>
            <person name="Uddin K.S."/>
            <person name="Rabeya T."/>
            <person name="Hossain A.S."/>
            <person name="Chowdhury A."/>
            <person name="Snigdha A.R."/>
            <person name="Mortoza M.S."/>
            <person name="Matin S.A."/>
            <person name="Hoque S.M.E."/>
            <person name="Islam M.K."/>
            <person name="Roy D.K."/>
            <person name="Haider R."/>
            <person name="Moosa M.M."/>
            <person name="Elias S.M."/>
            <person name="Hasan A.M."/>
            <person name="Jahan S."/>
            <person name="Shafiuddin M."/>
            <person name="Mahmood N."/>
            <person name="Shommy N.S."/>
        </authorList>
    </citation>
    <scope>NUCLEOTIDE SEQUENCE [LARGE SCALE GENOMIC DNA]</scope>
    <source>
        <strain evidence="2">cv. O-4</strain>
    </source>
</reference>
<evidence type="ECO:0000313" key="1">
    <source>
        <dbReference type="EMBL" id="OMP09542.1"/>
    </source>
</evidence>
<gene>
    <name evidence="1" type="ORF">COLO4_05371</name>
</gene>
<name>A0A1R3KR10_9ROSI</name>
<comment type="caution">
    <text evidence="1">The sequence shown here is derived from an EMBL/GenBank/DDBJ whole genome shotgun (WGS) entry which is preliminary data.</text>
</comment>
<dbReference type="AlphaFoldDB" id="A0A1R3KR10"/>
<keyword evidence="2" id="KW-1185">Reference proteome</keyword>
<dbReference type="Proteomes" id="UP000187203">
    <property type="component" value="Unassembled WGS sequence"/>
</dbReference>
<proteinExistence type="predicted"/>
<accession>A0A1R3KR10</accession>
<dbReference type="EMBL" id="AWUE01012328">
    <property type="protein sequence ID" value="OMP09542.1"/>
    <property type="molecule type" value="Genomic_DNA"/>
</dbReference>
<evidence type="ECO:0000313" key="2">
    <source>
        <dbReference type="Proteomes" id="UP000187203"/>
    </source>
</evidence>
<sequence length="35" mass="3908">MAARRNIAANKATKTVASGWYNAEYNRPVSEMHQA</sequence>
<organism evidence="1 2">
    <name type="scientific">Corchorus olitorius</name>
    <dbReference type="NCBI Taxonomy" id="93759"/>
    <lineage>
        <taxon>Eukaryota</taxon>
        <taxon>Viridiplantae</taxon>
        <taxon>Streptophyta</taxon>
        <taxon>Embryophyta</taxon>
        <taxon>Tracheophyta</taxon>
        <taxon>Spermatophyta</taxon>
        <taxon>Magnoliopsida</taxon>
        <taxon>eudicotyledons</taxon>
        <taxon>Gunneridae</taxon>
        <taxon>Pentapetalae</taxon>
        <taxon>rosids</taxon>
        <taxon>malvids</taxon>
        <taxon>Malvales</taxon>
        <taxon>Malvaceae</taxon>
        <taxon>Grewioideae</taxon>
        <taxon>Apeibeae</taxon>
        <taxon>Corchorus</taxon>
    </lineage>
</organism>
<protein>
    <submittedName>
        <fullName evidence="1">Uncharacterized protein</fullName>
    </submittedName>
</protein>